<dbReference type="STRING" id="1408157.A0A1J7J3R8"/>
<keyword evidence="2" id="KW-1185">Reference proteome</keyword>
<name>A0A1J7J3R8_9PEZI</name>
<proteinExistence type="predicted"/>
<dbReference type="OrthoDB" id="4650842at2759"/>
<accession>A0A1J7J3R8</accession>
<sequence length="511" mass="57752">MPFRKKHRRRDEHRCYACRRRTPSTVNVNGLTVRTMYCPTCACTQAAGGQLCMYPRRYRTIPYCAQHLQCTAGGCHRDVKEFNPRTFRLCTSHACKAPHCPDRREPGSDFCPAHKCIRPGCAEGRHPSGRSQYCARHTCESPECGNLVLYDGCDPPATDPRRYCNQHRRCERPGCVRRCHMHDDGSMAPFCGDHRCHSGGCGKEGNLGQFCDDHKCRFPGCNAGFANEANGRFCADHECARVDCRRERYRSHGFGSTFCHEHKCRDPDCVREVMGEYGWCERHQPCLTEGCRRQRVMEGERVTDHCEQHTPPACAWHHPKCTNRAVDGGRFCDDHTCTVRDCTEERDPQVPRSTACVEHRCTADLCGRVRQNPFNMAYGAPLPNHHTFCLLHACQYTARRCMSQAVEHGRYCKRHGCAVQDCPEEARAYGGKLCLDHAATREERMRGAAGREPRIAAGVDQMYEPRRPGYGFETPIVLGGGLGYGFEGVPGGGMMPGVGYQYGPGRYEYRF</sequence>
<evidence type="ECO:0000313" key="1">
    <source>
        <dbReference type="EMBL" id="OIW27929.1"/>
    </source>
</evidence>
<protein>
    <submittedName>
        <fullName evidence="1">Uncharacterized protein</fullName>
    </submittedName>
</protein>
<dbReference type="EMBL" id="KV875099">
    <property type="protein sequence ID" value="OIW27929.1"/>
    <property type="molecule type" value="Genomic_DNA"/>
</dbReference>
<reference evidence="1 2" key="1">
    <citation type="submission" date="2016-10" db="EMBL/GenBank/DDBJ databases">
        <title>Draft genome sequence of Coniochaeta ligniaria NRRL30616, a lignocellulolytic fungus for bioabatement of inhibitors in plant biomass hydrolysates.</title>
        <authorList>
            <consortium name="DOE Joint Genome Institute"/>
            <person name="Jimenez D.J."/>
            <person name="Hector R.E."/>
            <person name="Riley R."/>
            <person name="Sun H."/>
            <person name="Grigoriev I.V."/>
            <person name="Van Elsas J.D."/>
            <person name="Nichols N.N."/>
        </authorList>
    </citation>
    <scope>NUCLEOTIDE SEQUENCE [LARGE SCALE GENOMIC DNA]</scope>
    <source>
        <strain evidence="1 2">NRRL 30616</strain>
    </source>
</reference>
<evidence type="ECO:0000313" key="2">
    <source>
        <dbReference type="Proteomes" id="UP000182658"/>
    </source>
</evidence>
<gene>
    <name evidence="1" type="ORF">CONLIGDRAFT_454927</name>
</gene>
<organism evidence="1 2">
    <name type="scientific">Coniochaeta ligniaria NRRL 30616</name>
    <dbReference type="NCBI Taxonomy" id="1408157"/>
    <lineage>
        <taxon>Eukaryota</taxon>
        <taxon>Fungi</taxon>
        <taxon>Dikarya</taxon>
        <taxon>Ascomycota</taxon>
        <taxon>Pezizomycotina</taxon>
        <taxon>Sordariomycetes</taxon>
        <taxon>Sordariomycetidae</taxon>
        <taxon>Coniochaetales</taxon>
        <taxon>Coniochaetaceae</taxon>
        <taxon>Coniochaeta</taxon>
    </lineage>
</organism>
<dbReference type="AlphaFoldDB" id="A0A1J7J3R8"/>
<dbReference type="Proteomes" id="UP000182658">
    <property type="component" value="Unassembled WGS sequence"/>
</dbReference>
<dbReference type="InParanoid" id="A0A1J7J3R8"/>